<evidence type="ECO:0008006" key="4">
    <source>
        <dbReference type="Google" id="ProtNLM"/>
    </source>
</evidence>
<accession>A0ABY4HJJ3</accession>
<proteinExistence type="predicted"/>
<feature type="transmembrane region" description="Helical" evidence="1">
    <location>
        <begin position="50"/>
        <end position="70"/>
    </location>
</feature>
<sequence length="74" mass="8063">MFNRIGQFLDILFADLQTTFLTVFAIGLLICAIGVWAGDDHSGPKFKKGLVLCAFGVIVFLLAGPIVEYIDTNL</sequence>
<evidence type="ECO:0000313" key="3">
    <source>
        <dbReference type="Proteomes" id="UP000830326"/>
    </source>
</evidence>
<evidence type="ECO:0000256" key="1">
    <source>
        <dbReference type="SAM" id="Phobius"/>
    </source>
</evidence>
<keyword evidence="3" id="KW-1185">Reference proteome</keyword>
<keyword evidence="2" id="KW-0614">Plasmid</keyword>
<keyword evidence="1" id="KW-0812">Transmembrane</keyword>
<dbReference type="EMBL" id="CP095076">
    <property type="protein sequence ID" value="UOR14085.1"/>
    <property type="molecule type" value="Genomic_DNA"/>
</dbReference>
<keyword evidence="1" id="KW-1133">Transmembrane helix</keyword>
<gene>
    <name evidence="2" type="ORF">MUO15_21250</name>
</gene>
<evidence type="ECO:0000313" key="2">
    <source>
        <dbReference type="EMBL" id="UOR14085.1"/>
    </source>
</evidence>
<dbReference type="RefSeq" id="WP_245036171.1">
    <property type="nucleotide sequence ID" value="NZ_CP095076.1"/>
</dbReference>
<keyword evidence="1" id="KW-0472">Membrane</keyword>
<organism evidence="2 3">
    <name type="scientific">Halobacillus amylolyticus</name>
    <dbReference type="NCBI Taxonomy" id="2932259"/>
    <lineage>
        <taxon>Bacteria</taxon>
        <taxon>Bacillati</taxon>
        <taxon>Bacillota</taxon>
        <taxon>Bacilli</taxon>
        <taxon>Bacillales</taxon>
        <taxon>Bacillaceae</taxon>
        <taxon>Halobacillus</taxon>
    </lineage>
</organism>
<reference evidence="2" key="1">
    <citation type="submission" date="2022-04" db="EMBL/GenBank/DDBJ databases">
        <title>Halobacillus sp. isolated from saltern.</title>
        <authorList>
            <person name="Won M."/>
            <person name="Lee C.-M."/>
            <person name="Woen H.-Y."/>
            <person name="Kwon S.-W."/>
        </authorList>
    </citation>
    <scope>NUCLEOTIDE SEQUENCE</scope>
    <source>
        <strain evidence="2">SSHM10-5</strain>
        <plasmid evidence="2">unnamed1</plasmid>
    </source>
</reference>
<dbReference type="Proteomes" id="UP000830326">
    <property type="component" value="Plasmid unnamed1"/>
</dbReference>
<geneLocation type="plasmid" evidence="2 3">
    <name>unnamed1</name>
</geneLocation>
<protein>
    <recommendedName>
        <fullName evidence="4">TrbC/VIRB2 family protein</fullName>
    </recommendedName>
</protein>
<feature type="transmembrane region" description="Helical" evidence="1">
    <location>
        <begin position="20"/>
        <end position="38"/>
    </location>
</feature>
<name>A0ABY4HJJ3_9BACI</name>